<keyword evidence="3" id="KW-0479">Metal-binding</keyword>
<dbReference type="GO" id="GO:0046872">
    <property type="term" value="F:metal ion binding"/>
    <property type="evidence" value="ECO:0007669"/>
    <property type="project" value="UniProtKB-KW"/>
</dbReference>
<evidence type="ECO:0000256" key="1">
    <source>
        <dbReference type="ARBA" id="ARBA00022676"/>
    </source>
</evidence>
<dbReference type="SUPFAM" id="SSF53448">
    <property type="entry name" value="Nucleotide-diphospho-sugar transferases"/>
    <property type="match status" value="1"/>
</dbReference>
<accession>A0A5R9F9E5</accession>
<dbReference type="Gene3D" id="3.90.550.10">
    <property type="entry name" value="Spore Coat Polysaccharide Biosynthesis Protein SpsA, Chain A"/>
    <property type="match status" value="1"/>
</dbReference>
<keyword evidence="1" id="KW-0328">Glycosyltransferase</keyword>
<dbReference type="GO" id="GO:0016757">
    <property type="term" value="F:glycosyltransferase activity"/>
    <property type="evidence" value="ECO:0007669"/>
    <property type="project" value="UniProtKB-KW"/>
</dbReference>
<reference evidence="4 5" key="1">
    <citation type="submission" date="2019-04" db="EMBL/GenBank/DDBJ databases">
        <title>Bacillus caeni sp. nov., a bacterium isolated from mangrove sediment.</title>
        <authorList>
            <person name="Huang H."/>
            <person name="Mo K."/>
            <person name="Hu Y."/>
        </authorList>
    </citation>
    <scope>NUCLEOTIDE SEQUENCE [LARGE SCALE GENOMIC DNA]</scope>
    <source>
        <strain evidence="4 5">HB172195</strain>
    </source>
</reference>
<organism evidence="4 5">
    <name type="scientific">Exobacillus caeni</name>
    <dbReference type="NCBI Taxonomy" id="2574798"/>
    <lineage>
        <taxon>Bacteria</taxon>
        <taxon>Bacillati</taxon>
        <taxon>Bacillota</taxon>
        <taxon>Bacilli</taxon>
        <taxon>Bacillales</taxon>
        <taxon>Guptibacillaceae</taxon>
        <taxon>Exobacillus</taxon>
    </lineage>
</organism>
<dbReference type="EMBL" id="SWLG01000006">
    <property type="protein sequence ID" value="TLS37483.1"/>
    <property type="molecule type" value="Genomic_DNA"/>
</dbReference>
<keyword evidence="5" id="KW-1185">Reference proteome</keyword>
<dbReference type="InterPro" id="IPR002495">
    <property type="entry name" value="Glyco_trans_8"/>
</dbReference>
<keyword evidence="2 4" id="KW-0808">Transferase</keyword>
<evidence type="ECO:0000313" key="4">
    <source>
        <dbReference type="EMBL" id="TLS37483.1"/>
    </source>
</evidence>
<dbReference type="AlphaFoldDB" id="A0A5R9F9E5"/>
<comment type="caution">
    <text evidence="4">The sequence shown here is derived from an EMBL/GenBank/DDBJ whole genome shotgun (WGS) entry which is preliminary data.</text>
</comment>
<name>A0A5R9F9E5_9BACL</name>
<dbReference type="OrthoDB" id="5672604at2"/>
<evidence type="ECO:0000313" key="5">
    <source>
        <dbReference type="Proteomes" id="UP000308230"/>
    </source>
</evidence>
<dbReference type="PANTHER" id="PTHR13778">
    <property type="entry name" value="GLYCOSYLTRANSFERASE 8 DOMAIN-CONTAINING PROTEIN"/>
    <property type="match status" value="1"/>
</dbReference>
<sequence>MISVFLLVRSFIAYFEQNERRPQNLDPIQLVTATDDKYAKPLGVMLKSLLENKKSDLKINIYIITSNLSTHNEFNIRGILKDYDIDPTFIKIDKGKYSNYKERDYISKETYYRLSIPELLDTNIVKVLYLDCDIIVKEDITLLWKEDLEGFFVAGVKELPRISRYKKKKLSIPKRFGYFNSGVLLINLKKWREQNITNQIIDYMKNNSDKISFPSQDPMNAILYDKWKKLNPKWNYRHNLRLSIEPAIIHYTGKNKPWNASHPFKDEYEKYNRMVTWKTT</sequence>
<gene>
    <name evidence="4" type="ORF">FCL54_10075</name>
</gene>
<proteinExistence type="predicted"/>
<dbReference type="Pfam" id="PF01501">
    <property type="entry name" value="Glyco_transf_8"/>
    <property type="match status" value="1"/>
</dbReference>
<dbReference type="InterPro" id="IPR029044">
    <property type="entry name" value="Nucleotide-diphossugar_trans"/>
</dbReference>
<dbReference type="Proteomes" id="UP000308230">
    <property type="component" value="Unassembled WGS sequence"/>
</dbReference>
<dbReference type="InterPro" id="IPR050748">
    <property type="entry name" value="Glycosyltrans_8_dom-fam"/>
</dbReference>
<dbReference type="PANTHER" id="PTHR13778:SF47">
    <property type="entry name" value="LIPOPOLYSACCHARIDE 1,3-GALACTOSYLTRANSFERASE"/>
    <property type="match status" value="1"/>
</dbReference>
<dbReference type="CDD" id="cd04194">
    <property type="entry name" value="GT8_A4GalT_like"/>
    <property type="match status" value="1"/>
</dbReference>
<evidence type="ECO:0000256" key="2">
    <source>
        <dbReference type="ARBA" id="ARBA00022679"/>
    </source>
</evidence>
<protein>
    <submittedName>
        <fullName evidence="4">Glycosyltransferase family 8 protein</fullName>
    </submittedName>
</protein>
<evidence type="ECO:0000256" key="3">
    <source>
        <dbReference type="ARBA" id="ARBA00022723"/>
    </source>
</evidence>